<evidence type="ECO:0000313" key="6">
    <source>
        <dbReference type="Proteomes" id="UP001167831"/>
    </source>
</evidence>
<dbReference type="Proteomes" id="UP001168478">
    <property type="component" value="Unassembled WGS sequence"/>
</dbReference>
<keyword evidence="2" id="KW-0067">ATP-binding</keyword>
<feature type="binding site" evidence="2">
    <location>
        <position position="69"/>
    </location>
    <ligand>
        <name>ATP</name>
        <dbReference type="ChEBI" id="CHEBI:30616"/>
    </ligand>
</feature>
<dbReference type="InterPro" id="IPR035107">
    <property type="entry name" value="tRNA_thiolation_TtcA_Ctu1"/>
</dbReference>
<dbReference type="GO" id="GO:0008033">
    <property type="term" value="P:tRNA processing"/>
    <property type="evidence" value="ECO:0007669"/>
    <property type="project" value="InterPro"/>
</dbReference>
<evidence type="ECO:0000313" key="5">
    <source>
        <dbReference type="EMBL" id="MDN0026291.1"/>
    </source>
</evidence>
<feature type="binding site" evidence="2">
    <location>
        <begin position="37"/>
        <end position="39"/>
    </location>
    <ligand>
        <name>ATP</name>
        <dbReference type="ChEBI" id="CHEBI:30616"/>
    </ligand>
</feature>
<feature type="binding site" evidence="2">
    <location>
        <position position="138"/>
    </location>
    <ligand>
        <name>ATP</name>
        <dbReference type="ChEBI" id="CHEBI:30616"/>
    </ligand>
</feature>
<dbReference type="AlphaFoldDB" id="A0AAW7JZ43"/>
<dbReference type="EMBL" id="JAUEIE010000004">
    <property type="protein sequence ID" value="MDN0022450.1"/>
    <property type="molecule type" value="Genomic_DNA"/>
</dbReference>
<evidence type="ECO:0000259" key="3">
    <source>
        <dbReference type="Pfam" id="PF01171"/>
    </source>
</evidence>
<protein>
    <submittedName>
        <fullName evidence="5">tRNA 2-thiocytidine biosynthesis TtcA family protein</fullName>
    </submittedName>
</protein>
<keyword evidence="1" id="KW-0808">Transferase</keyword>
<dbReference type="PANTHER" id="PTHR43686">
    <property type="entry name" value="SULFURTRANSFERASE-RELATED"/>
    <property type="match status" value="1"/>
</dbReference>
<dbReference type="Pfam" id="PF01171">
    <property type="entry name" value="ATP_bind_3"/>
    <property type="match status" value="1"/>
</dbReference>
<dbReference type="Proteomes" id="UP001167831">
    <property type="component" value="Unassembled WGS sequence"/>
</dbReference>
<dbReference type="SUPFAM" id="SSF52402">
    <property type="entry name" value="Adenine nucleotide alpha hydrolases-like"/>
    <property type="match status" value="1"/>
</dbReference>
<proteinExistence type="predicted"/>
<evidence type="ECO:0000256" key="2">
    <source>
        <dbReference type="PIRSR" id="PIRSR004976-51"/>
    </source>
</evidence>
<gene>
    <name evidence="4" type="ORF">QVN81_05350</name>
    <name evidence="5" type="ORF">QVN84_12305</name>
</gene>
<keyword evidence="6" id="KW-1185">Reference proteome</keyword>
<dbReference type="InterPro" id="IPR011063">
    <property type="entry name" value="TilS/TtcA_N"/>
</dbReference>
<reference evidence="5" key="2">
    <citation type="submission" date="2023-08" db="EMBL/GenBank/DDBJ databases">
        <title>Identification and characterization of horizontal gene transfer across gut microbiota members of farm animals based on homology search.</title>
        <authorList>
            <person name="Schwarzerova J."/>
            <person name="Nykrynova M."/>
            <person name="Jureckova K."/>
            <person name="Cejkova D."/>
            <person name="Rychlik I."/>
        </authorList>
    </citation>
    <scope>NUCLEOTIDE SEQUENCE</scope>
    <source>
        <strain evidence="5">ET15</strain>
        <strain evidence="4">ET37</strain>
    </source>
</reference>
<feature type="domain" description="tRNA(Ile)-lysidine/2-thiocytidine synthase N-terminal" evidence="3">
    <location>
        <begin position="34"/>
        <end position="191"/>
    </location>
</feature>
<reference evidence="5" key="1">
    <citation type="submission" date="2023-06" db="EMBL/GenBank/DDBJ databases">
        <authorList>
            <person name="Zeman M."/>
            <person name="Kubasova T."/>
            <person name="Jahodarova E."/>
            <person name="Nykrynova M."/>
            <person name="Rychlik I."/>
        </authorList>
    </citation>
    <scope>NUCLEOTIDE SEQUENCE</scope>
    <source>
        <strain evidence="5">ET15</strain>
        <strain evidence="4">ET37</strain>
    </source>
</reference>
<dbReference type="GO" id="GO:0016740">
    <property type="term" value="F:transferase activity"/>
    <property type="evidence" value="ECO:0007669"/>
    <property type="project" value="UniProtKB-KW"/>
</dbReference>
<dbReference type="PIRSF" id="PIRSF004976">
    <property type="entry name" value="ATPase_YdaO"/>
    <property type="match status" value="1"/>
</dbReference>
<feature type="binding site" evidence="2">
    <location>
        <position position="143"/>
    </location>
    <ligand>
        <name>ATP</name>
        <dbReference type="ChEBI" id="CHEBI:30616"/>
    </ligand>
</feature>
<accession>A0AAW7JZ43</accession>
<name>A0AAW7JZ43_9BACT</name>
<feature type="binding site" evidence="2">
    <location>
        <position position="43"/>
    </location>
    <ligand>
        <name>ATP</name>
        <dbReference type="ChEBI" id="CHEBI:30616"/>
    </ligand>
</feature>
<dbReference type="InterPro" id="IPR014729">
    <property type="entry name" value="Rossmann-like_a/b/a_fold"/>
</dbReference>
<dbReference type="PANTHER" id="PTHR43686:SF1">
    <property type="entry name" value="AMINOTRAN_5 DOMAIN-CONTAINING PROTEIN"/>
    <property type="match status" value="1"/>
</dbReference>
<comment type="caution">
    <text evidence="5">The sequence shown here is derived from an EMBL/GenBank/DDBJ whole genome shotgun (WGS) entry which is preliminary data.</text>
</comment>
<keyword evidence="2" id="KW-0547">Nucleotide-binding</keyword>
<dbReference type="GO" id="GO:0005524">
    <property type="term" value="F:ATP binding"/>
    <property type="evidence" value="ECO:0007669"/>
    <property type="project" value="UniProtKB-KW"/>
</dbReference>
<organism evidence="5 7">
    <name type="scientific">Leyella lascolaii</name>
    <dbReference type="NCBI Taxonomy" id="1776379"/>
    <lineage>
        <taxon>Bacteria</taxon>
        <taxon>Pseudomonadati</taxon>
        <taxon>Bacteroidota</taxon>
        <taxon>Bacteroidia</taxon>
        <taxon>Bacteroidales</taxon>
        <taxon>Prevotellaceae</taxon>
        <taxon>Leyella</taxon>
    </lineage>
</organism>
<dbReference type="RefSeq" id="WP_289824993.1">
    <property type="nucleotide sequence ID" value="NZ_JAUEIE010000004.1"/>
</dbReference>
<dbReference type="CDD" id="cd24138">
    <property type="entry name" value="TtcA-like"/>
    <property type="match status" value="1"/>
</dbReference>
<dbReference type="EMBL" id="JAUEIF010000015">
    <property type="protein sequence ID" value="MDN0026291.1"/>
    <property type="molecule type" value="Genomic_DNA"/>
</dbReference>
<evidence type="ECO:0000313" key="7">
    <source>
        <dbReference type="Proteomes" id="UP001168478"/>
    </source>
</evidence>
<evidence type="ECO:0000313" key="4">
    <source>
        <dbReference type="EMBL" id="MDN0022450.1"/>
    </source>
</evidence>
<evidence type="ECO:0000256" key="1">
    <source>
        <dbReference type="ARBA" id="ARBA00022679"/>
    </source>
</evidence>
<dbReference type="Gene3D" id="3.40.50.620">
    <property type="entry name" value="HUPs"/>
    <property type="match status" value="1"/>
</dbReference>
<sequence>MAKYSDEDLLWRHIRTRFNRGIVRYGLIDDGDRIMVALSGGKDSLALLSLLAEKSRIFKPRFSVVAVHVVMRNVGYSSDLDYLRSFSESHGVPFFHVETSYEYSEQSDKPHCFLCSWNRRKALFEKAKEMGCNKIALGHHMDDILETLLMNMLFSGSPSPMTPLLRMKKFDMTLIRPMCLIRERELASLAEVRSFIGQKKKCPYERATNRSRMKGLLAEMEHINPEACYSLWRCVEKLLSVDSAGNDAEDGIF</sequence>